<keyword evidence="2" id="KW-0808">Transferase</keyword>
<evidence type="ECO:0000313" key="3">
    <source>
        <dbReference type="Proteomes" id="UP000315303"/>
    </source>
</evidence>
<dbReference type="Proteomes" id="UP000315303">
    <property type="component" value="Unassembled WGS sequence"/>
</dbReference>
<dbReference type="EMBL" id="SAWY01000036">
    <property type="protein sequence ID" value="TPH13424.1"/>
    <property type="molecule type" value="Genomic_DNA"/>
</dbReference>
<comment type="caution">
    <text evidence="2">The sequence shown here is derived from an EMBL/GenBank/DDBJ whole genome shotgun (WGS) entry which is preliminary data.</text>
</comment>
<dbReference type="PROSITE" id="PS51186">
    <property type="entry name" value="GNAT"/>
    <property type="match status" value="1"/>
</dbReference>
<keyword evidence="3" id="KW-1185">Reference proteome</keyword>
<proteinExistence type="predicted"/>
<feature type="domain" description="N-acetyltransferase" evidence="1">
    <location>
        <begin position="19"/>
        <end position="169"/>
    </location>
</feature>
<evidence type="ECO:0000259" key="1">
    <source>
        <dbReference type="PROSITE" id="PS51186"/>
    </source>
</evidence>
<dbReference type="Pfam" id="PF00583">
    <property type="entry name" value="Acetyltransf_1"/>
    <property type="match status" value="1"/>
</dbReference>
<dbReference type="InterPro" id="IPR016181">
    <property type="entry name" value="Acyl_CoA_acyltransferase"/>
</dbReference>
<reference evidence="2 3" key="1">
    <citation type="submission" date="2019-01" db="EMBL/GenBank/DDBJ databases">
        <title>Litorilituus lipolytica sp. nov., isolated from intertidal sand of the Yellow Sea in China.</title>
        <authorList>
            <person name="Liu A."/>
        </authorList>
    </citation>
    <scope>NUCLEOTIDE SEQUENCE [LARGE SCALE GENOMIC DNA]</scope>
    <source>
        <strain evidence="2 3">RZ04</strain>
    </source>
</reference>
<gene>
    <name evidence="2" type="ORF">EPA86_14645</name>
</gene>
<dbReference type="GO" id="GO:0016747">
    <property type="term" value="F:acyltransferase activity, transferring groups other than amino-acyl groups"/>
    <property type="evidence" value="ECO:0007669"/>
    <property type="project" value="InterPro"/>
</dbReference>
<accession>A0A502KQF1</accession>
<dbReference type="SUPFAM" id="SSF55729">
    <property type="entry name" value="Acyl-CoA N-acyltransferases (Nat)"/>
    <property type="match status" value="1"/>
</dbReference>
<dbReference type="Gene3D" id="3.40.630.30">
    <property type="match status" value="1"/>
</dbReference>
<dbReference type="RefSeq" id="WP_140604907.1">
    <property type="nucleotide sequence ID" value="NZ_SAWY01000036.1"/>
</dbReference>
<dbReference type="OrthoDB" id="9813917at2"/>
<protein>
    <submittedName>
        <fullName evidence="2">GNAT family N-acetyltransferase</fullName>
    </submittedName>
</protein>
<name>A0A502KQF1_9GAMM</name>
<dbReference type="InterPro" id="IPR000182">
    <property type="entry name" value="GNAT_dom"/>
</dbReference>
<organism evidence="2 3">
    <name type="scientific">Litorilituus lipolyticus</name>
    <dbReference type="NCBI Taxonomy" id="2491017"/>
    <lineage>
        <taxon>Bacteria</taxon>
        <taxon>Pseudomonadati</taxon>
        <taxon>Pseudomonadota</taxon>
        <taxon>Gammaproteobacteria</taxon>
        <taxon>Alteromonadales</taxon>
        <taxon>Colwelliaceae</taxon>
        <taxon>Litorilituus</taxon>
    </lineage>
</organism>
<sequence>MIESDVNVQAGSVDLMSQIEIVLFKEEYANSVLELMHSTPEVDHHTDYTLWQAAYFDPGLFFVALKNNLVVGYLFGRNSHDSVLLWQFAVSKAYQGSGIGKKLVSAFILSAKTQQYRKIFTTITKENNASKAAIYSAAKQHGLLVSEVGETSNFGGKMKPEKIFKIDLKIS</sequence>
<dbReference type="CDD" id="cd04301">
    <property type="entry name" value="NAT_SF"/>
    <property type="match status" value="1"/>
</dbReference>
<dbReference type="AlphaFoldDB" id="A0A502KQF1"/>
<evidence type="ECO:0000313" key="2">
    <source>
        <dbReference type="EMBL" id="TPH13424.1"/>
    </source>
</evidence>